<dbReference type="RefSeq" id="XP_002432393.1">
    <property type="nucleotide sequence ID" value="XM_002432348.1"/>
</dbReference>
<feature type="domain" description="T-SNARE coiled-coil homology" evidence="8">
    <location>
        <begin position="175"/>
        <end position="237"/>
    </location>
</feature>
<evidence type="ECO:0000256" key="1">
    <source>
        <dbReference type="ARBA" id="ARBA00004211"/>
    </source>
</evidence>
<protein>
    <submittedName>
        <fullName evidence="9 10">Syntaxin-7, putative</fullName>
    </submittedName>
</protein>
<dbReference type="InterPro" id="IPR006011">
    <property type="entry name" value="Syntaxin_N"/>
</dbReference>
<evidence type="ECO:0000256" key="6">
    <source>
        <dbReference type="SAM" id="MobiDB-lite"/>
    </source>
</evidence>
<dbReference type="CTD" id="8232479"/>
<evidence type="ECO:0000256" key="5">
    <source>
        <dbReference type="SAM" id="Coils"/>
    </source>
</evidence>
<reference evidence="9" key="1">
    <citation type="submission" date="2007-04" db="EMBL/GenBank/DDBJ databases">
        <title>Annotation of Pediculus humanus corporis strain USDA.</title>
        <authorList>
            <person name="Kirkness E."/>
            <person name="Hannick L."/>
            <person name="Hass B."/>
            <person name="Bruggner R."/>
            <person name="Lawson D."/>
            <person name="Bidwell S."/>
            <person name="Joardar V."/>
            <person name="Caler E."/>
            <person name="Walenz B."/>
            <person name="Inman J."/>
            <person name="Schobel S."/>
            <person name="Galinsky K."/>
            <person name="Amedeo P."/>
            <person name="Strausberg R."/>
        </authorList>
    </citation>
    <scope>NUCLEOTIDE SEQUENCE</scope>
    <source>
        <strain evidence="9">USDA</strain>
    </source>
</reference>
<evidence type="ECO:0000256" key="3">
    <source>
        <dbReference type="ARBA" id="ARBA00022775"/>
    </source>
</evidence>
<evidence type="ECO:0000256" key="2">
    <source>
        <dbReference type="ARBA" id="ARBA00009063"/>
    </source>
</evidence>
<dbReference type="EnsemblMetazoa" id="PHUM582100-RA">
    <property type="protein sequence ID" value="PHUM582100-PA"/>
    <property type="gene ID" value="PHUM582100"/>
</dbReference>
<dbReference type="InterPro" id="IPR006012">
    <property type="entry name" value="Syntaxin/epimorphin_CS"/>
</dbReference>
<dbReference type="VEuPathDB" id="VectorBase:PHUM582100"/>
<dbReference type="Proteomes" id="UP000009046">
    <property type="component" value="Unassembled WGS sequence"/>
</dbReference>
<evidence type="ECO:0000313" key="11">
    <source>
        <dbReference type="Proteomes" id="UP000009046"/>
    </source>
</evidence>
<dbReference type="OMA" id="LMTYTKQ"/>
<evidence type="ECO:0000256" key="7">
    <source>
        <dbReference type="SAM" id="Phobius"/>
    </source>
</evidence>
<feature type="compositionally biased region" description="Basic and acidic residues" evidence="6">
    <location>
        <begin position="127"/>
        <end position="139"/>
    </location>
</feature>
<organism>
    <name type="scientific">Pediculus humanus subsp. corporis</name>
    <name type="common">Body louse</name>
    <dbReference type="NCBI Taxonomy" id="121224"/>
    <lineage>
        <taxon>Eukaryota</taxon>
        <taxon>Metazoa</taxon>
        <taxon>Ecdysozoa</taxon>
        <taxon>Arthropoda</taxon>
        <taxon>Hexapoda</taxon>
        <taxon>Insecta</taxon>
        <taxon>Pterygota</taxon>
        <taxon>Neoptera</taxon>
        <taxon>Paraneoptera</taxon>
        <taxon>Psocodea</taxon>
        <taxon>Troctomorpha</taxon>
        <taxon>Phthiraptera</taxon>
        <taxon>Anoplura</taxon>
        <taxon>Pediculidae</taxon>
        <taxon>Pediculus</taxon>
    </lineage>
</organism>
<dbReference type="EMBL" id="DS235873">
    <property type="protein sequence ID" value="EEB19655.1"/>
    <property type="molecule type" value="Genomic_DNA"/>
</dbReference>
<dbReference type="eggNOG" id="KOG0811">
    <property type="taxonomic scope" value="Eukaryota"/>
</dbReference>
<dbReference type="GO" id="GO:0048278">
    <property type="term" value="P:vesicle docking"/>
    <property type="evidence" value="ECO:0007669"/>
    <property type="project" value="TreeGrafter"/>
</dbReference>
<dbReference type="GO" id="GO:0031201">
    <property type="term" value="C:SNARE complex"/>
    <property type="evidence" value="ECO:0007669"/>
    <property type="project" value="TreeGrafter"/>
</dbReference>
<dbReference type="Gene3D" id="1.20.58.70">
    <property type="match status" value="1"/>
</dbReference>
<dbReference type="SMART" id="SM00503">
    <property type="entry name" value="SynN"/>
    <property type="match status" value="1"/>
</dbReference>
<comment type="subcellular location">
    <subcellularLocation>
        <location evidence="1">Membrane</location>
        <topology evidence="1">Single-pass type IV membrane protein</topology>
    </subcellularLocation>
</comment>
<keyword evidence="7" id="KW-0472">Membrane</keyword>
<dbReference type="GeneID" id="8232479"/>
<dbReference type="PROSITE" id="PS50192">
    <property type="entry name" value="T_SNARE"/>
    <property type="match status" value="1"/>
</dbReference>
<dbReference type="InterPro" id="IPR000727">
    <property type="entry name" value="T_SNARE_dom"/>
</dbReference>
<dbReference type="SUPFAM" id="SSF47661">
    <property type="entry name" value="t-snare proteins"/>
    <property type="match status" value="1"/>
</dbReference>
<keyword evidence="3" id="KW-0813">Transport</keyword>
<dbReference type="InterPro" id="IPR010989">
    <property type="entry name" value="SNARE"/>
</dbReference>
<dbReference type="InterPro" id="IPR045242">
    <property type="entry name" value="Syntaxin"/>
</dbReference>
<dbReference type="FunCoup" id="E0W1S3">
    <property type="interactions" value="1789"/>
</dbReference>
<dbReference type="KEGG" id="phu:Phum_PHUM582100"/>
<evidence type="ECO:0000256" key="4">
    <source>
        <dbReference type="RuleBase" id="RU003858"/>
    </source>
</evidence>
<keyword evidence="5" id="KW-0175">Coiled coil</keyword>
<dbReference type="PROSITE" id="PS00914">
    <property type="entry name" value="SYNTAXIN"/>
    <property type="match status" value="1"/>
</dbReference>
<dbReference type="STRING" id="121224.E0W1S3"/>
<accession>E0W1S3</accession>
<proteinExistence type="inferred from homology"/>
<dbReference type="PANTHER" id="PTHR19957:SF411">
    <property type="entry name" value="LD23667P"/>
    <property type="match status" value="1"/>
</dbReference>
<dbReference type="GO" id="GO:0005484">
    <property type="term" value="F:SNAP receptor activity"/>
    <property type="evidence" value="ECO:0007669"/>
    <property type="project" value="InterPro"/>
</dbReference>
<dbReference type="GO" id="GO:0006886">
    <property type="term" value="P:intracellular protein transport"/>
    <property type="evidence" value="ECO:0007669"/>
    <property type="project" value="InterPro"/>
</dbReference>
<dbReference type="EMBL" id="AAZO01007087">
    <property type="status" value="NOT_ANNOTATED_CDS"/>
    <property type="molecule type" value="Genomic_DNA"/>
</dbReference>
<name>E0W1S3_PEDHC</name>
<dbReference type="AlphaFoldDB" id="E0W1S3"/>
<gene>
    <name evidence="10" type="primary">8232479</name>
    <name evidence="9" type="ORF">Phum_PHUM582100</name>
</gene>
<dbReference type="OrthoDB" id="364348at2759"/>
<dbReference type="Pfam" id="PF05739">
    <property type="entry name" value="SNARE"/>
    <property type="match status" value="1"/>
</dbReference>
<dbReference type="SMART" id="SM00397">
    <property type="entry name" value="t_SNARE"/>
    <property type="match status" value="1"/>
</dbReference>
<evidence type="ECO:0000313" key="10">
    <source>
        <dbReference type="EnsemblMetazoa" id="PHUM582100-PA"/>
    </source>
</evidence>
<feature type="region of interest" description="Disordered" evidence="6">
    <location>
        <begin position="127"/>
        <end position="147"/>
    </location>
</feature>
<dbReference type="GO" id="GO:0006906">
    <property type="term" value="P:vesicle fusion"/>
    <property type="evidence" value="ECO:0007669"/>
    <property type="project" value="TreeGrafter"/>
</dbReference>
<dbReference type="PANTHER" id="PTHR19957">
    <property type="entry name" value="SYNTAXIN"/>
    <property type="match status" value="1"/>
</dbReference>
<evidence type="ECO:0000313" key="9">
    <source>
        <dbReference type="EMBL" id="EEB19655.1"/>
    </source>
</evidence>
<dbReference type="HOGENOM" id="CLU_059257_1_1_1"/>
<dbReference type="GO" id="GO:0000149">
    <property type="term" value="F:SNARE binding"/>
    <property type="evidence" value="ECO:0007669"/>
    <property type="project" value="TreeGrafter"/>
</dbReference>
<reference evidence="9" key="2">
    <citation type="submission" date="2007-04" db="EMBL/GenBank/DDBJ databases">
        <title>The genome of the human body louse.</title>
        <authorList>
            <consortium name="The Human Body Louse Genome Consortium"/>
            <person name="Kirkness E."/>
            <person name="Walenz B."/>
            <person name="Hass B."/>
            <person name="Bruggner R."/>
            <person name="Strausberg R."/>
        </authorList>
    </citation>
    <scope>NUCLEOTIDE SEQUENCE</scope>
    <source>
        <strain evidence="9">USDA</strain>
    </source>
</reference>
<keyword evidence="3" id="KW-0532">Neurotransmitter transport</keyword>
<keyword evidence="7" id="KW-1133">Transmembrane helix</keyword>
<dbReference type="InParanoid" id="E0W1S3"/>
<dbReference type="Gene3D" id="1.20.5.110">
    <property type="match status" value="1"/>
</dbReference>
<dbReference type="Pfam" id="PF14523">
    <property type="entry name" value="Syntaxin_2"/>
    <property type="match status" value="1"/>
</dbReference>
<comment type="similarity">
    <text evidence="2 4">Belongs to the syntaxin family.</text>
</comment>
<sequence length="271" mass="31481">MDYNYSSIDSSSKNDFQKLSQTVATNIQKITQNVSSIQKMTNQLGTTQETPQMEHQLLEIQTYTQQLVKDTSINIEDLKKIPNLPTHTEEYKQRKVQKERLLDRFTDALNQFQKVQFNTLQKRKEIYQQKQGDSNHESRLPLPNSGKYTDHLIELQDQSSNHMQTQQMMQEEINLQALERQANSIKELESNIMDVNQIFKKLGHLVHEQGEMVDSIEANVEMASTRVNEASKEISRASELKGKIRRKKLCFLISLIIILIIIILIIIVETH</sequence>
<keyword evidence="11" id="KW-1185">Reference proteome</keyword>
<reference evidence="10" key="3">
    <citation type="submission" date="2021-02" db="UniProtKB">
        <authorList>
            <consortium name="EnsemblMetazoa"/>
        </authorList>
    </citation>
    <scope>IDENTIFICATION</scope>
    <source>
        <strain evidence="10">USDA</strain>
    </source>
</reference>
<keyword evidence="7" id="KW-0812">Transmembrane</keyword>
<dbReference type="GO" id="GO:0008021">
    <property type="term" value="C:synaptic vesicle"/>
    <property type="evidence" value="ECO:0007669"/>
    <property type="project" value="TreeGrafter"/>
</dbReference>
<evidence type="ECO:0000259" key="8">
    <source>
        <dbReference type="PROSITE" id="PS50192"/>
    </source>
</evidence>
<feature type="transmembrane region" description="Helical" evidence="7">
    <location>
        <begin position="249"/>
        <end position="268"/>
    </location>
</feature>
<dbReference type="GO" id="GO:0006836">
    <property type="term" value="P:neurotransmitter transport"/>
    <property type="evidence" value="ECO:0007669"/>
    <property type="project" value="UniProtKB-KW"/>
</dbReference>
<dbReference type="CDD" id="cd15875">
    <property type="entry name" value="SNARE_syntaxin7"/>
    <property type="match status" value="1"/>
</dbReference>
<feature type="coiled-coil region" evidence="5">
    <location>
        <begin position="161"/>
        <end position="240"/>
    </location>
</feature>